<keyword evidence="1" id="KW-0812">Transmembrane</keyword>
<keyword evidence="1" id="KW-1133">Transmembrane helix</keyword>
<feature type="transmembrane region" description="Helical" evidence="1">
    <location>
        <begin position="175"/>
        <end position="195"/>
    </location>
</feature>
<feature type="transmembrane region" description="Helical" evidence="1">
    <location>
        <begin position="239"/>
        <end position="260"/>
    </location>
</feature>
<feature type="transmembrane region" description="Helical" evidence="1">
    <location>
        <begin position="341"/>
        <end position="364"/>
    </location>
</feature>
<dbReference type="RefSeq" id="WP_183261185.1">
    <property type="nucleotide sequence ID" value="NZ_JACHOT010000001.1"/>
</dbReference>
<sequence length="395" mass="42256">MGASHSNKLVALESLRGIAACVVVITHCTLAFYPQFVASLYNGMTPSAFQVYAGPWLILFNGAAAVLIFFVLSGFVLSRRYFLTGDASVLLASAIKRWPRLMGLVLVSTITSVTLLITLPDRTILVAEISGSAWLYGAAFGGMQGRLELSFVDAFMQGALLTFVRGDSYYNTSLWTMWWEFVGSFIVFAFALLLAKVRAGATAAAAMMIASALAFFWSPYIGAFVIGASLSYVLARRPVVLPTSVGVALVAFAVVALGFHPSGWLGPGPLVKMGGTVGPYLWIAAATALVLAFAACEPFIRAMSSGFFAWLGRISFALYVIHVAMIAHVGCLVYLSVPGSIAAPSAFLAAVVASFAAAIPLSAFDRLWLKKLRALDSIPRCLDSWFRRRMPAPAE</sequence>
<protein>
    <submittedName>
        <fullName evidence="3">Peptidoglycan/LPS O-acetylase OafA/YrhL</fullName>
    </submittedName>
</protein>
<feature type="transmembrane region" description="Helical" evidence="1">
    <location>
        <begin position="15"/>
        <end position="36"/>
    </location>
</feature>
<dbReference type="InterPro" id="IPR002656">
    <property type="entry name" value="Acyl_transf_3_dom"/>
</dbReference>
<dbReference type="InterPro" id="IPR050879">
    <property type="entry name" value="Acyltransferase_3"/>
</dbReference>
<organism evidence="3 4">
    <name type="scientific">Aminobacter niigataensis</name>
    <dbReference type="NCBI Taxonomy" id="83265"/>
    <lineage>
        <taxon>Bacteria</taxon>
        <taxon>Pseudomonadati</taxon>
        <taxon>Pseudomonadota</taxon>
        <taxon>Alphaproteobacteria</taxon>
        <taxon>Hyphomicrobiales</taxon>
        <taxon>Phyllobacteriaceae</taxon>
        <taxon>Aminobacter</taxon>
    </lineage>
</organism>
<feature type="transmembrane region" description="Helical" evidence="1">
    <location>
        <begin position="98"/>
        <end position="117"/>
    </location>
</feature>
<proteinExistence type="predicted"/>
<evidence type="ECO:0000313" key="4">
    <source>
        <dbReference type="Proteomes" id="UP000539538"/>
    </source>
</evidence>
<keyword evidence="1" id="KW-0472">Membrane</keyword>
<reference evidence="3 4" key="1">
    <citation type="submission" date="2020-08" db="EMBL/GenBank/DDBJ databases">
        <title>Genomic Encyclopedia of Type Strains, Phase IV (KMG-IV): sequencing the most valuable type-strain genomes for metagenomic binning, comparative biology and taxonomic classification.</title>
        <authorList>
            <person name="Goeker M."/>
        </authorList>
    </citation>
    <scope>NUCLEOTIDE SEQUENCE [LARGE SCALE GENOMIC DNA]</scope>
    <source>
        <strain evidence="3 4">DSM 7050</strain>
    </source>
</reference>
<evidence type="ECO:0000256" key="1">
    <source>
        <dbReference type="SAM" id="Phobius"/>
    </source>
</evidence>
<dbReference type="Pfam" id="PF01757">
    <property type="entry name" value="Acyl_transf_3"/>
    <property type="match status" value="1"/>
</dbReference>
<feature type="transmembrane region" description="Helical" evidence="1">
    <location>
        <begin position="56"/>
        <end position="77"/>
    </location>
</feature>
<name>A0ABR6KXT6_9HYPH</name>
<dbReference type="PANTHER" id="PTHR23028">
    <property type="entry name" value="ACETYLTRANSFERASE"/>
    <property type="match status" value="1"/>
</dbReference>
<feature type="transmembrane region" description="Helical" evidence="1">
    <location>
        <begin position="307"/>
        <end position="335"/>
    </location>
</feature>
<feature type="domain" description="Acyltransferase 3" evidence="2">
    <location>
        <begin position="11"/>
        <end position="361"/>
    </location>
</feature>
<evidence type="ECO:0000259" key="2">
    <source>
        <dbReference type="Pfam" id="PF01757"/>
    </source>
</evidence>
<comment type="caution">
    <text evidence="3">The sequence shown here is derived from an EMBL/GenBank/DDBJ whole genome shotgun (WGS) entry which is preliminary data.</text>
</comment>
<dbReference type="EMBL" id="JACHOT010000001">
    <property type="protein sequence ID" value="MBB4649339.1"/>
    <property type="molecule type" value="Genomic_DNA"/>
</dbReference>
<feature type="transmembrane region" description="Helical" evidence="1">
    <location>
        <begin position="201"/>
        <end position="227"/>
    </location>
</feature>
<accession>A0ABR6KXT6</accession>
<gene>
    <name evidence="3" type="ORF">GGQ99_001061</name>
</gene>
<feature type="transmembrane region" description="Helical" evidence="1">
    <location>
        <begin position="280"/>
        <end position="300"/>
    </location>
</feature>
<keyword evidence="4" id="KW-1185">Reference proteome</keyword>
<evidence type="ECO:0000313" key="3">
    <source>
        <dbReference type="EMBL" id="MBB4649339.1"/>
    </source>
</evidence>
<dbReference type="Proteomes" id="UP000539538">
    <property type="component" value="Unassembled WGS sequence"/>
</dbReference>
<dbReference type="PANTHER" id="PTHR23028:SF134">
    <property type="entry name" value="PUTATIVE (AFU_ORTHOLOGUE AFUA_4G08520)-RELATED"/>
    <property type="match status" value="1"/>
</dbReference>